<comment type="caution">
    <text evidence="3">The sequence shown here is derived from an EMBL/GenBank/DDBJ whole genome shotgun (WGS) entry which is preliminary data.</text>
</comment>
<evidence type="ECO:0000313" key="4">
    <source>
        <dbReference type="Proteomes" id="UP000887013"/>
    </source>
</evidence>
<gene>
    <name evidence="3" type="ORF">NPIL_86671</name>
</gene>
<dbReference type="EMBL" id="BMAW01024902">
    <property type="protein sequence ID" value="GFT90030.1"/>
    <property type="molecule type" value="Genomic_DNA"/>
</dbReference>
<keyword evidence="4" id="KW-1185">Reference proteome</keyword>
<dbReference type="Proteomes" id="UP000887013">
    <property type="component" value="Unassembled WGS sequence"/>
</dbReference>
<reference evidence="3" key="1">
    <citation type="submission" date="2020-08" db="EMBL/GenBank/DDBJ databases">
        <title>Multicomponent nature underlies the extraordinary mechanical properties of spider dragline silk.</title>
        <authorList>
            <person name="Kono N."/>
            <person name="Nakamura H."/>
            <person name="Mori M."/>
            <person name="Yoshida Y."/>
            <person name="Ohtoshi R."/>
            <person name="Malay A.D."/>
            <person name="Moran D.A.P."/>
            <person name="Tomita M."/>
            <person name="Numata K."/>
            <person name="Arakawa K."/>
        </authorList>
    </citation>
    <scope>NUCLEOTIDE SEQUENCE</scope>
</reference>
<keyword evidence="2" id="KW-0472">Membrane</keyword>
<keyword evidence="2" id="KW-0812">Transmembrane</keyword>
<protein>
    <submittedName>
        <fullName evidence="3">Uncharacterized protein</fullName>
    </submittedName>
</protein>
<name>A0A8X6PUA7_NEPPI</name>
<feature type="region of interest" description="Disordered" evidence="1">
    <location>
        <begin position="1"/>
        <end position="22"/>
    </location>
</feature>
<proteinExistence type="predicted"/>
<accession>A0A8X6PUA7</accession>
<evidence type="ECO:0000256" key="1">
    <source>
        <dbReference type="SAM" id="MobiDB-lite"/>
    </source>
</evidence>
<organism evidence="3 4">
    <name type="scientific">Nephila pilipes</name>
    <name type="common">Giant wood spider</name>
    <name type="synonym">Nephila maculata</name>
    <dbReference type="NCBI Taxonomy" id="299642"/>
    <lineage>
        <taxon>Eukaryota</taxon>
        <taxon>Metazoa</taxon>
        <taxon>Ecdysozoa</taxon>
        <taxon>Arthropoda</taxon>
        <taxon>Chelicerata</taxon>
        <taxon>Arachnida</taxon>
        <taxon>Araneae</taxon>
        <taxon>Araneomorphae</taxon>
        <taxon>Entelegynae</taxon>
        <taxon>Araneoidea</taxon>
        <taxon>Nephilidae</taxon>
        <taxon>Nephila</taxon>
    </lineage>
</organism>
<feature type="transmembrane region" description="Helical" evidence="2">
    <location>
        <begin position="26"/>
        <end position="45"/>
    </location>
</feature>
<dbReference type="AlphaFoldDB" id="A0A8X6PUA7"/>
<keyword evidence="2" id="KW-1133">Transmembrane helix</keyword>
<sequence>MIRKTEQSKTINRSQRRNADSTEKNFGASVVAWGILSTQLLLQAFKKRLLLLKKGDMWAKNISDSKRSVKLKDACKIADNKQTGFPESKIT</sequence>
<evidence type="ECO:0000313" key="3">
    <source>
        <dbReference type="EMBL" id="GFT90030.1"/>
    </source>
</evidence>
<evidence type="ECO:0000256" key="2">
    <source>
        <dbReference type="SAM" id="Phobius"/>
    </source>
</evidence>